<dbReference type="InterPro" id="IPR005901">
    <property type="entry name" value="GLPGLI"/>
</dbReference>
<organism evidence="1 2">
    <name type="scientific">Chryseobacterium geocarposphaerae</name>
    <dbReference type="NCBI Taxonomy" id="1416776"/>
    <lineage>
        <taxon>Bacteria</taxon>
        <taxon>Pseudomonadati</taxon>
        <taxon>Bacteroidota</taxon>
        <taxon>Flavobacteriia</taxon>
        <taxon>Flavobacteriales</taxon>
        <taxon>Weeksellaceae</taxon>
        <taxon>Chryseobacterium group</taxon>
        <taxon>Chryseobacterium</taxon>
    </lineage>
</organism>
<protein>
    <submittedName>
        <fullName evidence="1">GLPGLI family protein</fullName>
    </submittedName>
</protein>
<sequence>MRSPIATLHEDLYIKGNQVISIQDSILSKPNNPSGSEWMAEIGVTQNNGVSKAKKLYFISNIDTNVIRKFFFNSAPYSMKDQTMYFIYDEVSRPVWKIEENSTRTILKYKCIKATTSFRGSNITAYFTRELPYSAGPFKFFGLPGLILDVRVDGKSYDMWKVEKIELDDKTVVNFKPQFKDAPKISMKQFVKINDDLSRKFNEEMLKNMPEGTKIENIGGNRIQMEKLFEWEKETVNN</sequence>
<dbReference type="EMBL" id="JAVDQS010000001">
    <property type="protein sequence ID" value="MDR6403523.1"/>
    <property type="molecule type" value="Genomic_DNA"/>
</dbReference>
<evidence type="ECO:0000313" key="2">
    <source>
        <dbReference type="Proteomes" id="UP001184853"/>
    </source>
</evidence>
<reference evidence="1 2" key="1">
    <citation type="submission" date="2023-07" db="EMBL/GenBank/DDBJ databases">
        <title>Sorghum-associated microbial communities from plants grown in Nebraska, USA.</title>
        <authorList>
            <person name="Schachtman D."/>
        </authorList>
    </citation>
    <scope>NUCLEOTIDE SEQUENCE [LARGE SCALE GENOMIC DNA]</scope>
    <source>
        <strain evidence="1 2">DS1709</strain>
    </source>
</reference>
<comment type="caution">
    <text evidence="1">The sequence shown here is derived from an EMBL/GenBank/DDBJ whole genome shotgun (WGS) entry which is preliminary data.</text>
</comment>
<dbReference type="Proteomes" id="UP001184853">
    <property type="component" value="Unassembled WGS sequence"/>
</dbReference>
<gene>
    <name evidence="1" type="ORF">J2781_000427</name>
</gene>
<dbReference type="Pfam" id="PF09697">
    <property type="entry name" value="Porph_ging"/>
    <property type="match status" value="1"/>
</dbReference>
<name>A0ABU1L9X7_9FLAO</name>
<accession>A0ABU1L9X7</accession>
<keyword evidence="2" id="KW-1185">Reference proteome</keyword>
<dbReference type="NCBIfam" id="TIGR01200">
    <property type="entry name" value="GLPGLI"/>
    <property type="match status" value="1"/>
</dbReference>
<proteinExistence type="predicted"/>
<evidence type="ECO:0000313" key="1">
    <source>
        <dbReference type="EMBL" id="MDR6403523.1"/>
    </source>
</evidence>